<dbReference type="Proteomes" id="UP000828390">
    <property type="component" value="Unassembled WGS sequence"/>
</dbReference>
<reference evidence="6" key="2">
    <citation type="submission" date="2020-11" db="EMBL/GenBank/DDBJ databases">
        <authorList>
            <person name="McCartney M.A."/>
            <person name="Auch B."/>
            <person name="Kono T."/>
            <person name="Mallez S."/>
            <person name="Becker A."/>
            <person name="Gohl D.M."/>
            <person name="Silverstein K.A.T."/>
            <person name="Koren S."/>
            <person name="Bechman K.B."/>
            <person name="Herman A."/>
            <person name="Abrahante J.E."/>
            <person name="Garbe J."/>
        </authorList>
    </citation>
    <scope>NUCLEOTIDE SEQUENCE</scope>
    <source>
        <strain evidence="6">Duluth1</strain>
        <tissue evidence="6">Whole animal</tissue>
    </source>
</reference>
<accession>A0A9D4RHX0</accession>
<sequence length="421" mass="46785">MRFAVLNMCIFEFVLHGSPAAQCPGECSNECSFNIGGDLMEANCTGISLQTLPRTAFNLNIKGPVKPIDFPLGRMYPQYFGGMTNLKYLKIEHYGIVNLDRNCFKALSALISLDLSNNMIVQIETSHFTGLSSLKYLYLHHNSIEIKGNAFRGMSSLIDVDLSHNNIDHLDNITLQGLTGVESLNLSFNKISAVDEAALTDLKNLREIRLGYNTITTLPPVLFKGLANLRNIELQRNAILDIECDTFSRLRLESLNLMGNVIGAIAPSAFDESSIGEVHLENNNLKSVPKSVLTSLSKSSAVYLFNNSWICNCTENWFRDIDSLSNPKPKCAEPRNNTEMTLTDFFGNFTKLCEREAVTAHRTDTDSDTNKGAMIAGIICGILMLALLIGLLLLLYKKKRQRVKPRDEQNTPSVHINTVPT</sequence>
<dbReference type="SUPFAM" id="SSF52058">
    <property type="entry name" value="L domain-like"/>
    <property type="match status" value="1"/>
</dbReference>
<keyword evidence="4" id="KW-0812">Transmembrane</keyword>
<feature type="signal peptide" evidence="5">
    <location>
        <begin position="1"/>
        <end position="20"/>
    </location>
</feature>
<keyword evidence="4" id="KW-1133">Transmembrane helix</keyword>
<comment type="caution">
    <text evidence="6">The sequence shown here is derived from an EMBL/GenBank/DDBJ whole genome shotgun (WGS) entry which is preliminary data.</text>
</comment>
<dbReference type="Pfam" id="PF13855">
    <property type="entry name" value="LRR_8"/>
    <property type="match status" value="2"/>
</dbReference>
<keyword evidence="7" id="KW-1185">Reference proteome</keyword>
<feature type="chain" id="PRO_5039348759" evidence="5">
    <location>
        <begin position="21"/>
        <end position="421"/>
    </location>
</feature>
<keyword evidence="2 5" id="KW-0732">Signal</keyword>
<proteinExistence type="predicted"/>
<dbReference type="Gene3D" id="3.80.10.10">
    <property type="entry name" value="Ribonuclease Inhibitor"/>
    <property type="match status" value="2"/>
</dbReference>
<gene>
    <name evidence="6" type="ORF">DPMN_030263</name>
</gene>
<keyword evidence="1" id="KW-0433">Leucine-rich repeat</keyword>
<dbReference type="PANTHER" id="PTHR45842:SF22">
    <property type="entry name" value="INSULIN-LIKE GROWTH FACTOR-BINDING PROTEIN COMPLEX ACID LABILE SUBUNIT ISOFORM X1"/>
    <property type="match status" value="1"/>
</dbReference>
<evidence type="ECO:0000256" key="1">
    <source>
        <dbReference type="ARBA" id="ARBA00022614"/>
    </source>
</evidence>
<evidence type="ECO:0000256" key="5">
    <source>
        <dbReference type="SAM" id="SignalP"/>
    </source>
</evidence>
<evidence type="ECO:0000313" key="6">
    <source>
        <dbReference type="EMBL" id="KAH3867137.1"/>
    </source>
</evidence>
<dbReference type="InterPro" id="IPR003591">
    <property type="entry name" value="Leu-rich_rpt_typical-subtyp"/>
</dbReference>
<dbReference type="AlphaFoldDB" id="A0A9D4RHX0"/>
<reference evidence="6" key="1">
    <citation type="journal article" date="2019" name="bioRxiv">
        <title>The Genome of the Zebra Mussel, Dreissena polymorpha: A Resource for Invasive Species Research.</title>
        <authorList>
            <person name="McCartney M.A."/>
            <person name="Auch B."/>
            <person name="Kono T."/>
            <person name="Mallez S."/>
            <person name="Zhang Y."/>
            <person name="Obille A."/>
            <person name="Becker A."/>
            <person name="Abrahante J.E."/>
            <person name="Garbe J."/>
            <person name="Badalamenti J.P."/>
            <person name="Herman A."/>
            <person name="Mangelson H."/>
            <person name="Liachko I."/>
            <person name="Sullivan S."/>
            <person name="Sone E.D."/>
            <person name="Koren S."/>
            <person name="Silverstein K.A.T."/>
            <person name="Beckman K.B."/>
            <person name="Gohl D.M."/>
        </authorList>
    </citation>
    <scope>NUCLEOTIDE SEQUENCE</scope>
    <source>
        <strain evidence="6">Duluth1</strain>
        <tissue evidence="6">Whole animal</tissue>
    </source>
</reference>
<dbReference type="SMART" id="SM00369">
    <property type="entry name" value="LRR_TYP"/>
    <property type="match status" value="7"/>
</dbReference>
<dbReference type="EMBL" id="JAIWYP010000002">
    <property type="protein sequence ID" value="KAH3867137.1"/>
    <property type="molecule type" value="Genomic_DNA"/>
</dbReference>
<dbReference type="PROSITE" id="PS51450">
    <property type="entry name" value="LRR"/>
    <property type="match status" value="1"/>
</dbReference>
<keyword evidence="4" id="KW-0472">Membrane</keyword>
<evidence type="ECO:0000313" key="7">
    <source>
        <dbReference type="Proteomes" id="UP000828390"/>
    </source>
</evidence>
<dbReference type="PANTHER" id="PTHR45842">
    <property type="entry name" value="SYNAPTIC ADHESION-LIKE MOLECULE SALM"/>
    <property type="match status" value="1"/>
</dbReference>
<evidence type="ECO:0000256" key="2">
    <source>
        <dbReference type="ARBA" id="ARBA00022729"/>
    </source>
</evidence>
<protein>
    <submittedName>
        <fullName evidence="6">Uncharacterized protein</fullName>
    </submittedName>
</protein>
<organism evidence="6 7">
    <name type="scientific">Dreissena polymorpha</name>
    <name type="common">Zebra mussel</name>
    <name type="synonym">Mytilus polymorpha</name>
    <dbReference type="NCBI Taxonomy" id="45954"/>
    <lineage>
        <taxon>Eukaryota</taxon>
        <taxon>Metazoa</taxon>
        <taxon>Spiralia</taxon>
        <taxon>Lophotrochozoa</taxon>
        <taxon>Mollusca</taxon>
        <taxon>Bivalvia</taxon>
        <taxon>Autobranchia</taxon>
        <taxon>Heteroconchia</taxon>
        <taxon>Euheterodonta</taxon>
        <taxon>Imparidentia</taxon>
        <taxon>Neoheterodontei</taxon>
        <taxon>Myida</taxon>
        <taxon>Dreissenoidea</taxon>
        <taxon>Dreissenidae</taxon>
        <taxon>Dreissena</taxon>
    </lineage>
</organism>
<dbReference type="InterPro" id="IPR050467">
    <property type="entry name" value="LRFN"/>
</dbReference>
<dbReference type="InterPro" id="IPR032675">
    <property type="entry name" value="LRR_dom_sf"/>
</dbReference>
<dbReference type="InterPro" id="IPR001611">
    <property type="entry name" value="Leu-rich_rpt"/>
</dbReference>
<evidence type="ECO:0000256" key="4">
    <source>
        <dbReference type="SAM" id="Phobius"/>
    </source>
</evidence>
<evidence type="ECO:0000256" key="3">
    <source>
        <dbReference type="ARBA" id="ARBA00022737"/>
    </source>
</evidence>
<dbReference type="GO" id="GO:0016020">
    <property type="term" value="C:membrane"/>
    <property type="evidence" value="ECO:0007669"/>
    <property type="project" value="UniProtKB-SubCell"/>
</dbReference>
<feature type="transmembrane region" description="Helical" evidence="4">
    <location>
        <begin position="373"/>
        <end position="396"/>
    </location>
</feature>
<keyword evidence="3" id="KW-0677">Repeat</keyword>
<name>A0A9D4RHX0_DREPO</name>